<dbReference type="PROSITE" id="PS50893">
    <property type="entry name" value="ABC_TRANSPORTER_2"/>
    <property type="match status" value="1"/>
</dbReference>
<dbReference type="Pfam" id="PF12704">
    <property type="entry name" value="MacB_PCD"/>
    <property type="match status" value="1"/>
</dbReference>
<dbReference type="PANTHER" id="PTHR24220">
    <property type="entry name" value="IMPORT ATP-BINDING PROTEIN"/>
    <property type="match status" value="1"/>
</dbReference>
<evidence type="ECO:0000259" key="14">
    <source>
        <dbReference type="PROSITE" id="PS50893"/>
    </source>
</evidence>
<feature type="transmembrane region" description="Helical" evidence="13">
    <location>
        <begin position="513"/>
        <end position="538"/>
    </location>
</feature>
<dbReference type="Pfam" id="PF00005">
    <property type="entry name" value="ABC_tran"/>
    <property type="match status" value="1"/>
</dbReference>
<keyword evidence="5 13" id="KW-0812">Transmembrane</keyword>
<accession>A0ABV8Q8P8</accession>
<feature type="region of interest" description="Disordered" evidence="12">
    <location>
        <begin position="219"/>
        <end position="245"/>
    </location>
</feature>
<dbReference type="Gene3D" id="3.40.50.300">
    <property type="entry name" value="P-loop containing nucleotide triphosphate hydrolases"/>
    <property type="match status" value="1"/>
</dbReference>
<evidence type="ECO:0000256" key="5">
    <source>
        <dbReference type="ARBA" id="ARBA00022692"/>
    </source>
</evidence>
<evidence type="ECO:0000256" key="9">
    <source>
        <dbReference type="ARBA" id="ARBA00023136"/>
    </source>
</evidence>
<reference evidence="16" key="1">
    <citation type="journal article" date="2019" name="Int. J. Syst. Evol. Microbiol.">
        <title>The Global Catalogue of Microorganisms (GCM) 10K type strain sequencing project: providing services to taxonomists for standard genome sequencing and annotation.</title>
        <authorList>
            <consortium name="The Broad Institute Genomics Platform"/>
            <consortium name="The Broad Institute Genome Sequencing Center for Infectious Disease"/>
            <person name="Wu L."/>
            <person name="Ma J."/>
        </authorList>
    </citation>
    <scope>NUCLEOTIDE SEQUENCE [LARGE SCALE GENOMIC DNA]</scope>
    <source>
        <strain evidence="16">CGMCC 1.10363</strain>
    </source>
</reference>
<evidence type="ECO:0000256" key="2">
    <source>
        <dbReference type="ARBA" id="ARBA00022448"/>
    </source>
</evidence>
<evidence type="ECO:0000256" key="7">
    <source>
        <dbReference type="ARBA" id="ARBA00022840"/>
    </source>
</evidence>
<keyword evidence="2" id="KW-0813">Transport</keyword>
<dbReference type="GO" id="GO:0005524">
    <property type="term" value="F:ATP binding"/>
    <property type="evidence" value="ECO:0007669"/>
    <property type="project" value="UniProtKB-KW"/>
</dbReference>
<dbReference type="InterPro" id="IPR003439">
    <property type="entry name" value="ABC_transporter-like_ATP-bd"/>
</dbReference>
<evidence type="ECO:0000256" key="10">
    <source>
        <dbReference type="ARBA" id="ARBA00038076"/>
    </source>
</evidence>
<keyword evidence="9 13" id="KW-0472">Membrane</keyword>
<evidence type="ECO:0000256" key="1">
    <source>
        <dbReference type="ARBA" id="ARBA00004429"/>
    </source>
</evidence>
<proteinExistence type="inferred from homology"/>
<dbReference type="InterPro" id="IPR025857">
    <property type="entry name" value="MacB_PCD"/>
</dbReference>
<keyword evidence="16" id="KW-1185">Reference proteome</keyword>
<keyword evidence="4" id="KW-0997">Cell inner membrane</keyword>
<dbReference type="InterPro" id="IPR027417">
    <property type="entry name" value="P-loop_NTPase"/>
</dbReference>
<dbReference type="Proteomes" id="UP001595900">
    <property type="component" value="Unassembled WGS sequence"/>
</dbReference>
<comment type="similarity">
    <text evidence="10">Belongs to the ABC-4 integral membrane protein family.</text>
</comment>
<dbReference type="Pfam" id="PF02687">
    <property type="entry name" value="FtsX"/>
    <property type="match status" value="1"/>
</dbReference>
<evidence type="ECO:0000256" key="12">
    <source>
        <dbReference type="SAM" id="MobiDB-lite"/>
    </source>
</evidence>
<dbReference type="CDD" id="cd03255">
    <property type="entry name" value="ABC_MJ0796_LolCDE_FtsE"/>
    <property type="match status" value="1"/>
</dbReference>
<name>A0ABV8Q8P8_9MICO</name>
<evidence type="ECO:0000256" key="11">
    <source>
        <dbReference type="ARBA" id="ARBA00038388"/>
    </source>
</evidence>
<keyword evidence="3" id="KW-1003">Cell membrane</keyword>
<dbReference type="InterPro" id="IPR003838">
    <property type="entry name" value="ABC3_permease_C"/>
</dbReference>
<protein>
    <submittedName>
        <fullName evidence="15">ATP-binding cassette domain-containing protein</fullName>
    </submittedName>
</protein>
<keyword evidence="7 15" id="KW-0067">ATP-binding</keyword>
<organism evidence="15 16">
    <name type="scientific">Gryllotalpicola reticulitermitis</name>
    <dbReference type="NCBI Taxonomy" id="1184153"/>
    <lineage>
        <taxon>Bacteria</taxon>
        <taxon>Bacillati</taxon>
        <taxon>Actinomycetota</taxon>
        <taxon>Actinomycetes</taxon>
        <taxon>Micrococcales</taxon>
        <taxon>Microbacteriaceae</taxon>
        <taxon>Gryllotalpicola</taxon>
    </lineage>
</organism>
<dbReference type="InterPro" id="IPR015854">
    <property type="entry name" value="ABC_transpr_LolD-like"/>
</dbReference>
<dbReference type="InterPro" id="IPR003593">
    <property type="entry name" value="AAA+_ATPase"/>
</dbReference>
<evidence type="ECO:0000256" key="13">
    <source>
        <dbReference type="SAM" id="Phobius"/>
    </source>
</evidence>
<evidence type="ECO:0000256" key="3">
    <source>
        <dbReference type="ARBA" id="ARBA00022475"/>
    </source>
</evidence>
<dbReference type="SMART" id="SM00382">
    <property type="entry name" value="AAA"/>
    <property type="match status" value="1"/>
</dbReference>
<evidence type="ECO:0000256" key="4">
    <source>
        <dbReference type="ARBA" id="ARBA00022519"/>
    </source>
</evidence>
<comment type="caution">
    <text evidence="15">The sequence shown here is derived from an EMBL/GenBank/DDBJ whole genome shotgun (WGS) entry which is preliminary data.</text>
</comment>
<evidence type="ECO:0000313" key="16">
    <source>
        <dbReference type="Proteomes" id="UP001595900"/>
    </source>
</evidence>
<feature type="transmembrane region" description="Helical" evidence="13">
    <location>
        <begin position="558"/>
        <end position="591"/>
    </location>
</feature>
<dbReference type="PANTHER" id="PTHR24220:SF86">
    <property type="entry name" value="ABC TRANSPORTER ABCH.1"/>
    <property type="match status" value="1"/>
</dbReference>
<dbReference type="EMBL" id="JBHSCN010000005">
    <property type="protein sequence ID" value="MFC4243713.1"/>
    <property type="molecule type" value="Genomic_DNA"/>
</dbReference>
<dbReference type="SUPFAM" id="SSF52540">
    <property type="entry name" value="P-loop containing nucleoside triphosphate hydrolases"/>
    <property type="match status" value="1"/>
</dbReference>
<evidence type="ECO:0000313" key="15">
    <source>
        <dbReference type="EMBL" id="MFC4243713.1"/>
    </source>
</evidence>
<gene>
    <name evidence="15" type="ORF">ACFOYW_10035</name>
</gene>
<keyword evidence="8 13" id="KW-1133">Transmembrane helix</keyword>
<feature type="transmembrane region" description="Helical" evidence="13">
    <location>
        <begin position="603"/>
        <end position="626"/>
    </location>
</feature>
<keyword evidence="6" id="KW-0547">Nucleotide-binding</keyword>
<evidence type="ECO:0000256" key="8">
    <source>
        <dbReference type="ARBA" id="ARBA00022989"/>
    </source>
</evidence>
<dbReference type="RefSeq" id="WP_390228793.1">
    <property type="nucleotide sequence ID" value="NZ_JBHSCN010000005.1"/>
</dbReference>
<dbReference type="InterPro" id="IPR017871">
    <property type="entry name" value="ABC_transporter-like_CS"/>
</dbReference>
<evidence type="ECO:0000256" key="6">
    <source>
        <dbReference type="ARBA" id="ARBA00022741"/>
    </source>
</evidence>
<comment type="subcellular location">
    <subcellularLocation>
        <location evidence="1">Cell inner membrane</location>
        <topology evidence="1">Multi-pass membrane protein</topology>
    </subcellularLocation>
</comment>
<dbReference type="PROSITE" id="PS00211">
    <property type="entry name" value="ABC_TRANSPORTER_1"/>
    <property type="match status" value="1"/>
</dbReference>
<sequence length="636" mass="65680">MTHIRLERIGREFPGTPPLRALDEVSLEVLQGEWVSVVGPSGGGKSTLLNIVALLDAPTAGTYLLDGVDVAGVSERTRSRLRSERFGFVFQSFHLLDRRPVIDSVELGLLYRGLPAAERAERARAALDAVGLADFADRQAKVLSGGQRQRVAVARALASASPIVVADEPTGNLDSASGEQVLNALDALHRAGSTIILVTHSPEVAARAPRSIRIADGRVSNPDSVATAAPAAEQPDEDVRVPSAAAPGRPATLRLRDLFSDAFASLGSRMRRTVALVSAVAIGIGLTVATVGFSQSAQSQVSQNFDAHLNRYVTVSWPSGVDLTAAAADTEIASRVAGIDGVERAGMLVDHGAHVIRVSPTRPAFSAPMLTATAGVPQAAELTVRWAPGIRHRIQPGQALVGRSLADQLQLGTVDSSPTILIDGRAVAVVGVIAESPRVPALSGQVLLSPGDGEYLGEPSGAKLLALVRPGAAQVVARAAPLAADPFEPGRLDVEAPPDPQQLRTEVEGSVRLALGIVSAVSLAAAVVSLGNAMSSAIAERRPEIGLRRALGAMPRHIAGLVVVESAIIGLIGGIGGLVLSIAGILGVTIANRWVPVLDVRLIPLALIGGVLIGGIGCVAAAVRAIRVQPSDALRG</sequence>
<dbReference type="InterPro" id="IPR017911">
    <property type="entry name" value="MacB-like_ATP-bd"/>
</dbReference>
<feature type="domain" description="ABC transporter" evidence="14">
    <location>
        <begin position="4"/>
        <end position="241"/>
    </location>
</feature>
<comment type="similarity">
    <text evidence="11">Belongs to the ABC transporter superfamily. Macrolide exporter (TC 3.A.1.122) family.</text>
</comment>